<organism evidence="2 3">
    <name type="scientific">Aequorivita viscosa</name>
    <dbReference type="NCBI Taxonomy" id="797419"/>
    <lineage>
        <taxon>Bacteria</taxon>
        <taxon>Pseudomonadati</taxon>
        <taxon>Bacteroidota</taxon>
        <taxon>Flavobacteriia</taxon>
        <taxon>Flavobacteriales</taxon>
        <taxon>Flavobacteriaceae</taxon>
        <taxon>Aequorivita</taxon>
    </lineage>
</organism>
<proteinExistence type="predicted"/>
<dbReference type="STRING" id="797419.SAMN05216556_1208"/>
<dbReference type="EMBL" id="FQYV01000020">
    <property type="protein sequence ID" value="SHJ59415.1"/>
    <property type="molecule type" value="Genomic_DNA"/>
</dbReference>
<evidence type="ECO:0000313" key="2">
    <source>
        <dbReference type="EMBL" id="SHJ59415.1"/>
    </source>
</evidence>
<accession>A0A1M6KKF8</accession>
<sequence>MANTTGKKFGGRTKGTPNKTTQEMRDFMRDFLSRKFEKLDEVFDQLEPKEKINALLKMLPYLVPKQMQMDLTATQKQEQKQDLSKLTDAELHTLIELTDKVQTSKN</sequence>
<protein>
    <submittedName>
        <fullName evidence="2">Uncharacterized protein</fullName>
    </submittedName>
</protein>
<feature type="region of interest" description="Disordered" evidence="1">
    <location>
        <begin position="1"/>
        <end position="23"/>
    </location>
</feature>
<dbReference type="RefSeq" id="WP_073219833.1">
    <property type="nucleotide sequence ID" value="NZ_FNNS01000020.1"/>
</dbReference>
<dbReference type="OrthoDB" id="1377054at2"/>
<gene>
    <name evidence="2" type="ORF">SAMN04487908_12064</name>
</gene>
<reference evidence="3" key="1">
    <citation type="submission" date="2016-11" db="EMBL/GenBank/DDBJ databases">
        <authorList>
            <person name="Varghese N."/>
            <person name="Submissions S."/>
        </authorList>
    </citation>
    <scope>NUCLEOTIDE SEQUENCE [LARGE SCALE GENOMIC DNA]</scope>
    <source>
        <strain evidence="3">DSM 26349</strain>
    </source>
</reference>
<dbReference type="AlphaFoldDB" id="A0A1M6KKF8"/>
<name>A0A1M6KKF8_9FLAO</name>
<dbReference type="Proteomes" id="UP000184172">
    <property type="component" value="Unassembled WGS sequence"/>
</dbReference>
<evidence type="ECO:0000313" key="3">
    <source>
        <dbReference type="Proteomes" id="UP000184172"/>
    </source>
</evidence>
<keyword evidence="3" id="KW-1185">Reference proteome</keyword>
<evidence type="ECO:0000256" key="1">
    <source>
        <dbReference type="SAM" id="MobiDB-lite"/>
    </source>
</evidence>